<evidence type="ECO:0000256" key="13">
    <source>
        <dbReference type="PIRSR" id="PIRSR608901-1"/>
    </source>
</evidence>
<keyword evidence="6 15" id="KW-0378">Hydrolase</keyword>
<protein>
    <recommendedName>
        <fullName evidence="15">Alkaline ceramidase</fullName>
        <ecNumber evidence="15">3.5.1.-</ecNumber>
    </recommendedName>
</protein>
<dbReference type="RefSeq" id="XP_027471037.1">
    <property type="nucleotide sequence ID" value="XM_027615236.2"/>
</dbReference>
<comment type="function">
    <text evidence="15">Hydrolyzes the sphingolipid ceramide into sphingosine and free fatty acid.</text>
</comment>
<dbReference type="GO" id="GO:0046872">
    <property type="term" value="F:metal ion binding"/>
    <property type="evidence" value="ECO:0007669"/>
    <property type="project" value="UniProtKB-KW"/>
</dbReference>
<evidence type="ECO:0000256" key="8">
    <source>
        <dbReference type="ARBA" id="ARBA00022989"/>
    </source>
</evidence>
<dbReference type="GeneID" id="113934379"/>
<keyword evidence="8 15" id="KW-1133">Transmembrane helix</keyword>
<dbReference type="PANTHER" id="PTHR46139">
    <property type="entry name" value="ALKALINE CERAMIDASE"/>
    <property type="match status" value="1"/>
</dbReference>
<keyword evidence="7" id="KW-0746">Sphingolipid metabolism</keyword>
<evidence type="ECO:0000313" key="18">
    <source>
        <dbReference type="RefSeq" id="XP_027471037.1"/>
    </source>
</evidence>
<dbReference type="PANTHER" id="PTHR46139:SF1">
    <property type="entry name" value="ALKALINE CERAMIDASE 2"/>
    <property type="match status" value="1"/>
</dbReference>
<dbReference type="GO" id="GO:0046514">
    <property type="term" value="P:ceramide catabolic process"/>
    <property type="evidence" value="ECO:0007669"/>
    <property type="project" value="TreeGrafter"/>
</dbReference>
<dbReference type="EC" id="3.5.1.-" evidence="15"/>
<feature type="binding site" evidence="13">
    <location>
        <position position="18"/>
    </location>
    <ligand>
        <name>Ca(2+)</name>
        <dbReference type="ChEBI" id="CHEBI:29108"/>
    </ligand>
</feature>
<proteinExistence type="inferred from homology"/>
<feature type="binding site" evidence="13">
    <location>
        <position position="32"/>
    </location>
    <ligand>
        <name>Ca(2+)</name>
        <dbReference type="ChEBI" id="CHEBI:29108"/>
    </ligand>
</feature>
<dbReference type="CTD" id="340485"/>
<comment type="catalytic activity">
    <reaction evidence="11">
        <text>an N-acylsphing-4-enine + H2O = sphing-4-enine + a fatty acid</text>
        <dbReference type="Rhea" id="RHEA:20856"/>
        <dbReference type="ChEBI" id="CHEBI:15377"/>
        <dbReference type="ChEBI" id="CHEBI:28868"/>
        <dbReference type="ChEBI" id="CHEBI:52639"/>
        <dbReference type="ChEBI" id="CHEBI:57756"/>
        <dbReference type="EC" id="3.5.1.23"/>
    </reaction>
    <physiologicalReaction direction="left-to-right" evidence="11">
        <dbReference type="Rhea" id="RHEA:20857"/>
    </physiologicalReaction>
</comment>
<feature type="compositionally biased region" description="Low complexity" evidence="16">
    <location>
        <begin position="274"/>
        <end position="287"/>
    </location>
</feature>
<keyword evidence="13" id="KW-0106">Calcium</keyword>
<feature type="transmembrane region" description="Helical" evidence="15">
    <location>
        <begin position="33"/>
        <end position="53"/>
    </location>
</feature>
<evidence type="ECO:0000256" key="11">
    <source>
        <dbReference type="ARBA" id="ARBA00048323"/>
    </source>
</evidence>
<sequence>MSIPHWWDQLRAGSSEVDWCEDNYTIVPAIAEFYNTISNVLFFVLPPICMCLFRQYATCFNSGIYLIWTLLVVVGIGSVYFHATLSFLGQMLDELAILWVLMCALAMWFPRRYLPKVFRNDRGRFKAVVCVLSAVTTCLAFVKPAINNISLMTLGVPCTVLLIAELRRSVLHMGGHVRKVAAYVSLESGRGLGENTALGVICVCVTTCVSSSWASSPASGGPWRSSAGSVTEPSVSCFRPSTFPTCTACGTFSSALLPTWAVYALPTSMLPPRSPSRALSSSSGPARNGPSSASPTCRSCVPARNHRSRSRDGKAVAGFSACFPSCTGLRLPAKTAGGL</sequence>
<keyword evidence="14" id="KW-0862">Zinc</keyword>
<dbReference type="AlphaFoldDB" id="A0A6J2EVW5"/>
<name>A0A6J2EVW5_ZALCA</name>
<evidence type="ECO:0000313" key="17">
    <source>
        <dbReference type="Proteomes" id="UP000515165"/>
    </source>
</evidence>
<comment type="similarity">
    <text evidence="4 15">Belongs to the alkaline ceramidase family.</text>
</comment>
<evidence type="ECO:0000256" key="9">
    <source>
        <dbReference type="ARBA" id="ARBA00023136"/>
    </source>
</evidence>
<feature type="binding site" evidence="13">
    <location>
        <position position="21"/>
    </location>
    <ligand>
        <name>Ca(2+)</name>
        <dbReference type="ChEBI" id="CHEBI:29108"/>
    </ligand>
</feature>
<dbReference type="Proteomes" id="UP000515165">
    <property type="component" value="Chromosome 13"/>
</dbReference>
<keyword evidence="17" id="KW-1185">Reference proteome</keyword>
<dbReference type="GO" id="GO:0000139">
    <property type="term" value="C:Golgi membrane"/>
    <property type="evidence" value="ECO:0007669"/>
    <property type="project" value="TreeGrafter"/>
</dbReference>
<feature type="region of interest" description="Disordered" evidence="16">
    <location>
        <begin position="274"/>
        <end position="305"/>
    </location>
</feature>
<keyword evidence="15" id="KW-0443">Lipid metabolism</keyword>
<feature type="transmembrane region" description="Helical" evidence="15">
    <location>
        <begin position="95"/>
        <end position="113"/>
    </location>
</feature>
<evidence type="ECO:0000256" key="15">
    <source>
        <dbReference type="RuleBase" id="RU364079"/>
    </source>
</evidence>
<comment type="pathway">
    <text evidence="3">Sphingolipid metabolism.</text>
</comment>
<dbReference type="InterPro" id="IPR008901">
    <property type="entry name" value="ACER"/>
</dbReference>
<keyword evidence="5 15" id="KW-0812">Transmembrane</keyword>
<dbReference type="Pfam" id="PF05875">
    <property type="entry name" value="Ceramidase"/>
    <property type="match status" value="1"/>
</dbReference>
<comment type="caution">
    <text evidence="15">Lacks conserved residue(s) required for the propagation of feature annotation.</text>
</comment>
<evidence type="ECO:0000256" key="10">
    <source>
        <dbReference type="ARBA" id="ARBA00047401"/>
    </source>
</evidence>
<comment type="subcellular location">
    <subcellularLocation>
        <location evidence="1">Membrane</location>
        <topology evidence="1">Multi-pass membrane protein</topology>
    </subcellularLocation>
</comment>
<feature type="binding site" evidence="13">
    <location>
        <position position="23"/>
    </location>
    <ligand>
        <name>Ca(2+)</name>
        <dbReference type="ChEBI" id="CHEBI:29108"/>
    </ligand>
</feature>
<evidence type="ECO:0000256" key="2">
    <source>
        <dbReference type="ARBA" id="ARBA00004760"/>
    </source>
</evidence>
<comment type="catalytic activity">
    <reaction evidence="10">
        <text>N-(9Z-octadecenoyl)-sphing-4-enine + H2O = sphing-4-enine + (9Z)-octadecenoate</text>
        <dbReference type="Rhea" id="RHEA:41299"/>
        <dbReference type="ChEBI" id="CHEBI:15377"/>
        <dbReference type="ChEBI" id="CHEBI:30823"/>
        <dbReference type="ChEBI" id="CHEBI:57756"/>
        <dbReference type="ChEBI" id="CHEBI:77996"/>
    </reaction>
    <physiologicalReaction direction="left-to-right" evidence="10">
        <dbReference type="Rhea" id="RHEA:41300"/>
    </physiologicalReaction>
</comment>
<evidence type="ECO:0000256" key="14">
    <source>
        <dbReference type="PIRSR" id="PIRSR608901-2"/>
    </source>
</evidence>
<evidence type="ECO:0000256" key="3">
    <source>
        <dbReference type="ARBA" id="ARBA00004991"/>
    </source>
</evidence>
<evidence type="ECO:0000256" key="5">
    <source>
        <dbReference type="ARBA" id="ARBA00022692"/>
    </source>
</evidence>
<dbReference type="UniPathway" id="UPA00222"/>
<feature type="binding site" evidence="13">
    <location>
        <position position="19"/>
    </location>
    <ligand>
        <name>Ca(2+)</name>
        <dbReference type="ChEBI" id="CHEBI:29108"/>
    </ligand>
</feature>
<feature type="transmembrane region" description="Helical" evidence="15">
    <location>
        <begin position="65"/>
        <end position="83"/>
    </location>
</feature>
<feature type="transmembrane region" description="Helical" evidence="15">
    <location>
        <begin position="125"/>
        <end position="142"/>
    </location>
</feature>
<comment type="catalytic activity">
    <reaction evidence="12">
        <text>an N-acylsphinganine + H2O = sphinganine + a fatty acid</text>
        <dbReference type="Rhea" id="RHEA:33551"/>
        <dbReference type="ChEBI" id="CHEBI:15377"/>
        <dbReference type="ChEBI" id="CHEBI:28868"/>
        <dbReference type="ChEBI" id="CHEBI:31488"/>
        <dbReference type="ChEBI" id="CHEBI:57817"/>
    </reaction>
    <physiologicalReaction direction="left-to-right" evidence="12">
        <dbReference type="Rhea" id="RHEA:33552"/>
    </physiologicalReaction>
</comment>
<evidence type="ECO:0000256" key="7">
    <source>
        <dbReference type="ARBA" id="ARBA00022919"/>
    </source>
</evidence>
<gene>
    <name evidence="18" type="primary">ACER2</name>
</gene>
<organism evidence="17 18">
    <name type="scientific">Zalophus californianus</name>
    <name type="common">California sealion</name>
    <dbReference type="NCBI Taxonomy" id="9704"/>
    <lineage>
        <taxon>Eukaryota</taxon>
        <taxon>Metazoa</taxon>
        <taxon>Chordata</taxon>
        <taxon>Craniata</taxon>
        <taxon>Vertebrata</taxon>
        <taxon>Euteleostomi</taxon>
        <taxon>Mammalia</taxon>
        <taxon>Eutheria</taxon>
        <taxon>Laurasiatheria</taxon>
        <taxon>Carnivora</taxon>
        <taxon>Caniformia</taxon>
        <taxon>Pinnipedia</taxon>
        <taxon>Otariidae</taxon>
        <taxon>Zalophus</taxon>
    </lineage>
</organism>
<evidence type="ECO:0000256" key="16">
    <source>
        <dbReference type="SAM" id="MobiDB-lite"/>
    </source>
</evidence>
<accession>A0A6J2EVW5</accession>
<reference evidence="18" key="1">
    <citation type="submission" date="2025-08" db="UniProtKB">
        <authorList>
            <consortium name="RefSeq"/>
        </authorList>
    </citation>
    <scope>IDENTIFICATION</scope>
    <source>
        <tissue evidence="18">Blood</tissue>
    </source>
</reference>
<dbReference type="GO" id="GO:0046512">
    <property type="term" value="P:sphingosine biosynthetic process"/>
    <property type="evidence" value="ECO:0007669"/>
    <property type="project" value="UniProtKB-ARBA"/>
</dbReference>
<evidence type="ECO:0000256" key="6">
    <source>
        <dbReference type="ARBA" id="ARBA00022801"/>
    </source>
</evidence>
<evidence type="ECO:0000256" key="1">
    <source>
        <dbReference type="ARBA" id="ARBA00004141"/>
    </source>
</evidence>
<keyword evidence="9 15" id="KW-0472">Membrane</keyword>
<feature type="binding site" evidence="14">
    <location>
        <position position="82"/>
    </location>
    <ligand>
        <name>Zn(2+)</name>
        <dbReference type="ChEBI" id="CHEBI:29105"/>
        <note>catalytic</note>
    </ligand>
</feature>
<dbReference type="GO" id="GO:0017040">
    <property type="term" value="F:N-acylsphingosine amidohydrolase activity"/>
    <property type="evidence" value="ECO:0007669"/>
    <property type="project" value="UniProtKB-EC"/>
</dbReference>
<evidence type="ECO:0000256" key="12">
    <source>
        <dbReference type="ARBA" id="ARBA00049511"/>
    </source>
</evidence>
<comment type="cofactor">
    <cofactor evidence="14">
        <name>Zn(2+)</name>
        <dbReference type="ChEBI" id="CHEBI:29105"/>
    </cofactor>
</comment>
<comment type="pathway">
    <text evidence="2">Lipid metabolism; sphingolipid metabolism.</text>
</comment>
<keyword evidence="13" id="KW-0479">Metal-binding</keyword>
<evidence type="ECO:0000256" key="4">
    <source>
        <dbReference type="ARBA" id="ARBA00009780"/>
    </source>
</evidence>